<evidence type="ECO:0000259" key="2">
    <source>
        <dbReference type="Pfam" id="PF00535"/>
    </source>
</evidence>
<keyword evidence="1" id="KW-1133">Transmembrane helix</keyword>
<dbReference type="OrthoDB" id="9815829at2"/>
<organism evidence="3 4">
    <name type="scientific">Flavobacterium hercynium</name>
    <dbReference type="NCBI Taxonomy" id="387094"/>
    <lineage>
        <taxon>Bacteria</taxon>
        <taxon>Pseudomonadati</taxon>
        <taxon>Bacteroidota</taxon>
        <taxon>Flavobacteriia</taxon>
        <taxon>Flavobacteriales</taxon>
        <taxon>Flavobacteriaceae</taxon>
        <taxon>Flavobacterium</taxon>
    </lineage>
</organism>
<sequence>MLKKPIISICIPTYNRDDKVIELVNSILQYKGDEIEVLVLDNSSTDETNSLFNKIVDNRLSYVRNNENIGGIKNVFKALVIANGEYCFLCLDKDRIKFERIGDLLDNIKSSDVLFGHCVLNAAEKKTDIFFEKGFPSVYNMSYLAAHPSGMFYKTEALKNLPVLNQIFNENKKFGFYAELINAEMSVLGKSKIINIPAFFTETKEDCGKIRSFTYTNENEIFFFPSKRSEEFLIYSENLYSLNLTLKEKNRVLKKIFLKGLLATTVDFKSILNDISICDHYFIATRKVSLLELIKNDILFCKNFIKSDLPLSVFFKFYICVISNMKIICAMIYNKLKK</sequence>
<dbReference type="AlphaFoldDB" id="A0A226HD13"/>
<protein>
    <recommendedName>
        <fullName evidence="2">Glycosyltransferase 2-like domain-containing protein</fullName>
    </recommendedName>
</protein>
<dbReference type="EMBL" id="MUGW01000020">
    <property type="protein sequence ID" value="OXA92187.1"/>
    <property type="molecule type" value="Genomic_DNA"/>
</dbReference>
<name>A0A226HD13_9FLAO</name>
<gene>
    <name evidence="3" type="ORF">B0A66_10500</name>
</gene>
<accession>A0A226HD13</accession>
<dbReference type="GO" id="GO:0016758">
    <property type="term" value="F:hexosyltransferase activity"/>
    <property type="evidence" value="ECO:0007669"/>
    <property type="project" value="UniProtKB-ARBA"/>
</dbReference>
<dbReference type="InterPro" id="IPR001173">
    <property type="entry name" value="Glyco_trans_2-like"/>
</dbReference>
<proteinExistence type="predicted"/>
<dbReference type="RefSeq" id="WP_089049785.1">
    <property type="nucleotide sequence ID" value="NZ_FXTV01000008.1"/>
</dbReference>
<keyword evidence="1" id="KW-0812">Transmembrane</keyword>
<evidence type="ECO:0000313" key="4">
    <source>
        <dbReference type="Proteomes" id="UP000198345"/>
    </source>
</evidence>
<feature type="domain" description="Glycosyltransferase 2-like" evidence="2">
    <location>
        <begin position="8"/>
        <end position="110"/>
    </location>
</feature>
<evidence type="ECO:0000256" key="1">
    <source>
        <dbReference type="SAM" id="Phobius"/>
    </source>
</evidence>
<feature type="transmembrane region" description="Helical" evidence="1">
    <location>
        <begin position="313"/>
        <end position="333"/>
    </location>
</feature>
<evidence type="ECO:0000313" key="3">
    <source>
        <dbReference type="EMBL" id="OXA92187.1"/>
    </source>
</evidence>
<keyword evidence="4" id="KW-1185">Reference proteome</keyword>
<reference evidence="3 4" key="1">
    <citation type="submission" date="2016-11" db="EMBL/GenBank/DDBJ databases">
        <title>Whole genomes of Flavobacteriaceae.</title>
        <authorList>
            <person name="Stine C."/>
            <person name="Li C."/>
            <person name="Tadesse D."/>
        </authorList>
    </citation>
    <scope>NUCLEOTIDE SEQUENCE [LARGE SCALE GENOMIC DNA]</scope>
    <source>
        <strain evidence="3 4">DSM 18292</strain>
    </source>
</reference>
<dbReference type="SUPFAM" id="SSF53448">
    <property type="entry name" value="Nucleotide-diphospho-sugar transferases"/>
    <property type="match status" value="1"/>
</dbReference>
<dbReference type="Gene3D" id="3.90.550.10">
    <property type="entry name" value="Spore Coat Polysaccharide Biosynthesis Protein SpsA, Chain A"/>
    <property type="match status" value="1"/>
</dbReference>
<dbReference type="PANTHER" id="PTHR22916">
    <property type="entry name" value="GLYCOSYLTRANSFERASE"/>
    <property type="match status" value="1"/>
</dbReference>
<dbReference type="PANTHER" id="PTHR22916:SF3">
    <property type="entry name" value="UDP-GLCNAC:BETAGAL BETA-1,3-N-ACETYLGLUCOSAMINYLTRANSFERASE-LIKE PROTEIN 1"/>
    <property type="match status" value="1"/>
</dbReference>
<dbReference type="Pfam" id="PF00535">
    <property type="entry name" value="Glycos_transf_2"/>
    <property type="match status" value="1"/>
</dbReference>
<dbReference type="InterPro" id="IPR029044">
    <property type="entry name" value="Nucleotide-diphossugar_trans"/>
</dbReference>
<keyword evidence="1" id="KW-0472">Membrane</keyword>
<dbReference type="Proteomes" id="UP000198345">
    <property type="component" value="Unassembled WGS sequence"/>
</dbReference>
<comment type="caution">
    <text evidence="3">The sequence shown here is derived from an EMBL/GenBank/DDBJ whole genome shotgun (WGS) entry which is preliminary data.</text>
</comment>